<evidence type="ECO:0000313" key="8">
    <source>
        <dbReference type="Proteomes" id="UP001596391"/>
    </source>
</evidence>
<evidence type="ECO:0000256" key="4">
    <source>
        <dbReference type="ARBA" id="ARBA00022989"/>
    </source>
</evidence>
<keyword evidence="3 6" id="KW-0812">Transmembrane</keyword>
<name>A0ABW1Z5N1_9BACT</name>
<feature type="transmembrane region" description="Helical" evidence="6">
    <location>
        <begin position="368"/>
        <end position="388"/>
    </location>
</feature>
<evidence type="ECO:0000256" key="6">
    <source>
        <dbReference type="SAM" id="Phobius"/>
    </source>
</evidence>
<reference evidence="8" key="1">
    <citation type="journal article" date="2019" name="Int. J. Syst. Evol. Microbiol.">
        <title>The Global Catalogue of Microorganisms (GCM) 10K type strain sequencing project: providing services to taxonomists for standard genome sequencing and annotation.</title>
        <authorList>
            <consortium name="The Broad Institute Genomics Platform"/>
            <consortium name="The Broad Institute Genome Sequencing Center for Infectious Disease"/>
            <person name="Wu L."/>
            <person name="Ma J."/>
        </authorList>
    </citation>
    <scope>NUCLEOTIDE SEQUENCE [LARGE SCALE GENOMIC DNA]</scope>
    <source>
        <strain evidence="8">CGMCC 1.16026</strain>
    </source>
</reference>
<feature type="transmembrane region" description="Helical" evidence="6">
    <location>
        <begin position="337"/>
        <end position="356"/>
    </location>
</feature>
<feature type="transmembrane region" description="Helical" evidence="6">
    <location>
        <begin position="245"/>
        <end position="264"/>
    </location>
</feature>
<feature type="transmembrane region" description="Helical" evidence="6">
    <location>
        <begin position="46"/>
        <end position="69"/>
    </location>
</feature>
<comment type="subcellular location">
    <subcellularLocation>
        <location evidence="1">Cell membrane</location>
        <topology evidence="1">Multi-pass membrane protein</topology>
    </subcellularLocation>
</comment>
<feature type="transmembrane region" description="Helical" evidence="6">
    <location>
        <begin position="151"/>
        <end position="173"/>
    </location>
</feature>
<dbReference type="PANTHER" id="PTHR30250:SF26">
    <property type="entry name" value="PSMA PROTEIN"/>
    <property type="match status" value="1"/>
</dbReference>
<dbReference type="PANTHER" id="PTHR30250">
    <property type="entry name" value="PST FAMILY PREDICTED COLANIC ACID TRANSPORTER"/>
    <property type="match status" value="1"/>
</dbReference>
<dbReference type="InterPro" id="IPR050833">
    <property type="entry name" value="Poly_Biosynth_Transport"/>
</dbReference>
<feature type="transmembrane region" description="Helical" evidence="6">
    <location>
        <begin position="179"/>
        <end position="200"/>
    </location>
</feature>
<keyword evidence="2" id="KW-1003">Cell membrane</keyword>
<gene>
    <name evidence="7" type="ORF">ACFQBQ_04525</name>
</gene>
<evidence type="ECO:0000256" key="1">
    <source>
        <dbReference type="ARBA" id="ARBA00004651"/>
    </source>
</evidence>
<feature type="transmembrane region" description="Helical" evidence="6">
    <location>
        <begin position="305"/>
        <end position="325"/>
    </location>
</feature>
<proteinExistence type="predicted"/>
<evidence type="ECO:0000256" key="2">
    <source>
        <dbReference type="ARBA" id="ARBA00022475"/>
    </source>
</evidence>
<comment type="caution">
    <text evidence="7">The sequence shown here is derived from an EMBL/GenBank/DDBJ whole genome shotgun (WGS) entry which is preliminary data.</text>
</comment>
<feature type="transmembrane region" description="Helical" evidence="6">
    <location>
        <begin position="221"/>
        <end position="239"/>
    </location>
</feature>
<keyword evidence="4 6" id="KW-1133">Transmembrane helix</keyword>
<evidence type="ECO:0000313" key="7">
    <source>
        <dbReference type="EMBL" id="MFC6644866.1"/>
    </source>
</evidence>
<dbReference type="Proteomes" id="UP001596391">
    <property type="component" value="Unassembled WGS sequence"/>
</dbReference>
<sequence length="455" mass="49415">MLSFLSSSVSRFASTGIQFVQVPVFLHFWSVGLYGEWLILNSLPTYLAFSSTGFGTVAGNKMAMLYASGDEEGSLRVFQSCWWLIVAVCGIVTMAIAGALLFISPHHWLNLRDLSDHDARWILFMLSLCILVGQLEQLLQSAYRAVGRYPFGTLIKSLLSIAAFACTMISVAARRGPMMTAFAYVLANLVGTLVLIIMVMRDLKWVKFGWDHASRKEIRELAGPAIAYMAFPVGVALNLQGTLLAVSYALGPVAVVVFSTARTFSRGALQMVQMVNSTFEPELALSFGSGKIETTRTLHRRSCQLALGVCTVIVAGCLLVGPYVVTKWTGHHIPPDRTLLAILLAGVMVYSLWATSSTLISSVNRHQGMAAVYLSATAATCLACFWLAKHIGLHGAAAGLLLAEVCMMIYVVPASLRIAQDTFWEFAASLLSYPASLRPSALLANVRARRNAQTN</sequence>
<evidence type="ECO:0000256" key="5">
    <source>
        <dbReference type="ARBA" id="ARBA00023136"/>
    </source>
</evidence>
<dbReference type="EMBL" id="JBHSWI010000001">
    <property type="protein sequence ID" value="MFC6644866.1"/>
    <property type="molecule type" value="Genomic_DNA"/>
</dbReference>
<feature type="transmembrane region" description="Helical" evidence="6">
    <location>
        <begin position="81"/>
        <end position="101"/>
    </location>
</feature>
<keyword evidence="8" id="KW-1185">Reference proteome</keyword>
<keyword evidence="5 6" id="KW-0472">Membrane</keyword>
<dbReference type="RefSeq" id="WP_263371281.1">
    <property type="nucleotide sequence ID" value="NZ_JAGSYD010000003.1"/>
</dbReference>
<accession>A0ABW1Z5N1</accession>
<protein>
    <submittedName>
        <fullName evidence="7">Lipopolysaccharide biosynthesis protein</fullName>
    </submittedName>
</protein>
<organism evidence="7 8">
    <name type="scientific">Granulicella cerasi</name>
    <dbReference type="NCBI Taxonomy" id="741063"/>
    <lineage>
        <taxon>Bacteria</taxon>
        <taxon>Pseudomonadati</taxon>
        <taxon>Acidobacteriota</taxon>
        <taxon>Terriglobia</taxon>
        <taxon>Terriglobales</taxon>
        <taxon>Acidobacteriaceae</taxon>
        <taxon>Granulicella</taxon>
    </lineage>
</organism>
<feature type="transmembrane region" description="Helical" evidence="6">
    <location>
        <begin position="121"/>
        <end position="139"/>
    </location>
</feature>
<evidence type="ECO:0000256" key="3">
    <source>
        <dbReference type="ARBA" id="ARBA00022692"/>
    </source>
</evidence>
<feature type="transmembrane region" description="Helical" evidence="6">
    <location>
        <begin position="394"/>
        <end position="412"/>
    </location>
</feature>